<evidence type="ECO:0000313" key="2">
    <source>
        <dbReference type="Proteomes" id="UP000886725"/>
    </source>
</evidence>
<dbReference type="AlphaFoldDB" id="A0A9D1CKY9"/>
<reference evidence="1" key="2">
    <citation type="journal article" date="2021" name="PeerJ">
        <title>Extensive microbial diversity within the chicken gut microbiome revealed by metagenomics and culture.</title>
        <authorList>
            <person name="Gilroy R."/>
            <person name="Ravi A."/>
            <person name="Getino M."/>
            <person name="Pursley I."/>
            <person name="Horton D.L."/>
            <person name="Alikhan N.F."/>
            <person name="Baker D."/>
            <person name="Gharbi K."/>
            <person name="Hall N."/>
            <person name="Watson M."/>
            <person name="Adriaenssens E.M."/>
            <person name="Foster-Nyarko E."/>
            <person name="Jarju S."/>
            <person name="Secka A."/>
            <person name="Antonio M."/>
            <person name="Oren A."/>
            <person name="Chaudhuri R.R."/>
            <person name="La Ragione R."/>
            <person name="Hildebrand F."/>
            <person name="Pallen M.J."/>
        </authorList>
    </citation>
    <scope>NUCLEOTIDE SEQUENCE</scope>
    <source>
        <strain evidence="1">CHK165-10780</strain>
    </source>
</reference>
<sequence>MIENKEYQLQDVILGLRPEYLNLASQLRKLDQCLEVSDKISRYGFQTLKNDEEIELCCLFERKLGWFRHMLAVIATNYPDDGFHHFVGYAHKDDGEWQIRSEEEEAYRLVDKEQFDAVANAIFHNSFVQENHSNSIDLNDQKHVYCSLGRITISERSPLFINQGELTYYSVADRIEFLPSASFGDVKAILNTSIPREVLTPYQQNLIDQYLESAKPVYVDENSTNSTSLFGIEEGPGVVLIKNLKSGTEKKSTVS</sequence>
<gene>
    <name evidence="1" type="ORF">IAC85_00685</name>
</gene>
<evidence type="ECO:0000313" key="1">
    <source>
        <dbReference type="EMBL" id="HIQ64234.1"/>
    </source>
</evidence>
<organism evidence="1 2">
    <name type="scientific">Candidatus Faecenecus gallistercoris</name>
    <dbReference type="NCBI Taxonomy" id="2840793"/>
    <lineage>
        <taxon>Bacteria</taxon>
        <taxon>Bacillati</taxon>
        <taxon>Bacillota</taxon>
        <taxon>Bacillota incertae sedis</taxon>
        <taxon>Candidatus Faecenecus</taxon>
    </lineage>
</organism>
<dbReference type="EMBL" id="DVFU01000017">
    <property type="protein sequence ID" value="HIQ64234.1"/>
    <property type="molecule type" value="Genomic_DNA"/>
</dbReference>
<name>A0A9D1CKY9_9FIRM</name>
<reference evidence="1" key="1">
    <citation type="submission" date="2020-10" db="EMBL/GenBank/DDBJ databases">
        <authorList>
            <person name="Gilroy R."/>
        </authorList>
    </citation>
    <scope>NUCLEOTIDE SEQUENCE</scope>
    <source>
        <strain evidence="1">CHK165-10780</strain>
    </source>
</reference>
<dbReference type="Proteomes" id="UP000886725">
    <property type="component" value="Unassembled WGS sequence"/>
</dbReference>
<accession>A0A9D1CKY9</accession>
<proteinExistence type="predicted"/>
<protein>
    <submittedName>
        <fullName evidence="1">Uncharacterized protein</fullName>
    </submittedName>
</protein>
<comment type="caution">
    <text evidence="1">The sequence shown here is derived from an EMBL/GenBank/DDBJ whole genome shotgun (WGS) entry which is preliminary data.</text>
</comment>